<evidence type="ECO:0000256" key="13">
    <source>
        <dbReference type="SAM" id="Phobius"/>
    </source>
</evidence>
<feature type="transmembrane region" description="Helical" evidence="13">
    <location>
        <begin position="7"/>
        <end position="27"/>
    </location>
</feature>
<evidence type="ECO:0000256" key="7">
    <source>
        <dbReference type="ARBA" id="ARBA00023002"/>
    </source>
</evidence>
<dbReference type="STRING" id="1218173.BALCAV_0202845"/>
<dbReference type="GO" id="GO:0015035">
    <property type="term" value="F:protein-disulfide reductase activity"/>
    <property type="evidence" value="ECO:0007669"/>
    <property type="project" value="UniProtKB-UniRule"/>
</dbReference>
<evidence type="ECO:0000256" key="5">
    <source>
        <dbReference type="ARBA" id="ARBA00022982"/>
    </source>
</evidence>
<feature type="transmembrane region" description="Helical" evidence="13">
    <location>
        <begin position="109"/>
        <end position="134"/>
    </location>
</feature>
<protein>
    <recommendedName>
        <fullName evidence="12">Probable disulfide formation protein</fullName>
    </recommendedName>
    <alternativeName>
        <fullName evidence="12">Disulfide oxidoreductase</fullName>
    </alternativeName>
    <alternativeName>
        <fullName evidence="12">Thiol-disulfide oxidoreductase</fullName>
    </alternativeName>
</protein>
<dbReference type="PIRSF" id="PIRSF036659">
    <property type="entry name" value="BdbC"/>
    <property type="match status" value="1"/>
</dbReference>
<dbReference type="Gene3D" id="1.20.1550.10">
    <property type="entry name" value="DsbB-like"/>
    <property type="match status" value="1"/>
</dbReference>
<evidence type="ECO:0000256" key="6">
    <source>
        <dbReference type="ARBA" id="ARBA00022989"/>
    </source>
</evidence>
<dbReference type="HAMAP" id="MF_00287">
    <property type="entry name" value="BdbC"/>
    <property type="match status" value="1"/>
</dbReference>
<dbReference type="InterPro" id="IPR023380">
    <property type="entry name" value="DsbB-like_sf"/>
</dbReference>
<evidence type="ECO:0000256" key="12">
    <source>
        <dbReference type="HAMAP-Rule" id="MF_00287"/>
    </source>
</evidence>
<dbReference type="SUPFAM" id="SSF158442">
    <property type="entry name" value="DsbB-like"/>
    <property type="match status" value="1"/>
</dbReference>
<dbReference type="PANTHER" id="PTHR43469:SF1">
    <property type="entry name" value="SPBETA PROPHAGE-DERIVED DISULFIDE BOND FORMATION PROTEIN B"/>
    <property type="match status" value="1"/>
</dbReference>
<dbReference type="EMBL" id="ALPT02000006">
    <property type="protein sequence ID" value="KGA98706.1"/>
    <property type="molecule type" value="Genomic_DNA"/>
</dbReference>
<keyword evidence="16" id="KW-1185">Reference proteome</keyword>
<sequence length="140" mass="15819">MNKKTENIMLLSWVTSLIAMLGSLYFSQIKQFVPCTLCWYQRIMMYPIVLILLIGIIRKDKNAAIYSLVFAGIGLCMSVYHYSLQKISFLQGVAPSCGQVPCTGQYINWFGFVTIPFLAGTAFIIIIICNVIVLRSRKGY</sequence>
<dbReference type="Pfam" id="PF02600">
    <property type="entry name" value="DsbB"/>
    <property type="match status" value="1"/>
</dbReference>
<comment type="similarity">
    <text evidence="2 12">Belongs to the DsbB family. BdbC subfamily.</text>
</comment>
<keyword evidence="4 12" id="KW-0812">Transmembrane</keyword>
<name>A0A094WPH2_ALKAL</name>
<evidence type="ECO:0000313" key="15">
    <source>
        <dbReference type="EMBL" id="THG89778.1"/>
    </source>
</evidence>
<keyword evidence="8 12" id="KW-0472">Membrane</keyword>
<evidence type="ECO:0000313" key="17">
    <source>
        <dbReference type="Proteomes" id="UP000297014"/>
    </source>
</evidence>
<dbReference type="RefSeq" id="WP_004427516.1">
    <property type="nucleotide sequence ID" value="NZ_ALPT02000006.1"/>
</dbReference>
<dbReference type="OrthoDB" id="158402at2"/>
<evidence type="ECO:0000256" key="10">
    <source>
        <dbReference type="ARBA" id="ARBA00023186"/>
    </source>
</evidence>
<feature type="disulfide bond" description="Redox-active" evidence="12">
    <location>
        <begin position="35"/>
        <end position="38"/>
    </location>
</feature>
<keyword evidence="10 12" id="KW-0143">Chaperone</keyword>
<evidence type="ECO:0000313" key="14">
    <source>
        <dbReference type="EMBL" id="KGA98706.1"/>
    </source>
</evidence>
<keyword evidence="3 12" id="KW-0813">Transport</keyword>
<keyword evidence="5 12" id="KW-0249">Electron transport</keyword>
<gene>
    <name evidence="12" type="primary">bdbC</name>
    <name evidence="15" type="ORF">AJ85_15265</name>
    <name evidence="14" type="ORF">BALCAV_0202845</name>
</gene>
<keyword evidence="9 12" id="KW-1015">Disulfide bond</keyword>
<dbReference type="Proteomes" id="UP000297014">
    <property type="component" value="Unassembled WGS sequence"/>
</dbReference>
<dbReference type="InterPro" id="IPR003752">
    <property type="entry name" value="DiS_bond_form_DsbB/BdbC"/>
</dbReference>
<comment type="caution">
    <text evidence="12">Lacks conserved residue(s) required for the propagation of feature annotation.</text>
</comment>
<evidence type="ECO:0000256" key="8">
    <source>
        <dbReference type="ARBA" id="ARBA00023136"/>
    </source>
</evidence>
<keyword evidence="6 12" id="KW-1133">Transmembrane helix</keyword>
<dbReference type="EMBL" id="JALP01000196">
    <property type="protein sequence ID" value="THG89778.1"/>
    <property type="molecule type" value="Genomic_DNA"/>
</dbReference>
<reference evidence="15 17" key="2">
    <citation type="submission" date="2014-01" db="EMBL/GenBank/DDBJ databases">
        <title>Draft genome sequencing of Bacillus alcalophilus CGMCC 1.3604.</title>
        <authorList>
            <person name="Yang J."/>
            <person name="Diao L."/>
            <person name="Yang S."/>
        </authorList>
    </citation>
    <scope>NUCLEOTIDE SEQUENCE [LARGE SCALE GENOMIC DNA]</scope>
    <source>
        <strain evidence="15 17">CGMCC 1.3604</strain>
    </source>
</reference>
<dbReference type="GO" id="GO:0006457">
    <property type="term" value="P:protein folding"/>
    <property type="evidence" value="ECO:0007669"/>
    <property type="project" value="InterPro"/>
</dbReference>
<dbReference type="AlphaFoldDB" id="A0A094WPH2"/>
<dbReference type="GO" id="GO:0005886">
    <property type="term" value="C:plasma membrane"/>
    <property type="evidence" value="ECO:0007669"/>
    <property type="project" value="UniProtKB-SubCell"/>
</dbReference>
<evidence type="ECO:0000256" key="1">
    <source>
        <dbReference type="ARBA" id="ARBA00004141"/>
    </source>
</evidence>
<comment type="function">
    <text evidence="12">Required for disulfide bond formation in some proteins.</text>
</comment>
<dbReference type="Proteomes" id="UP000002754">
    <property type="component" value="Unassembled WGS sequence"/>
</dbReference>
<comment type="caution">
    <text evidence="14">The sequence shown here is derived from an EMBL/GenBank/DDBJ whole genome shotgun (WGS) entry which is preliminary data.</text>
</comment>
<evidence type="ECO:0000256" key="4">
    <source>
        <dbReference type="ARBA" id="ARBA00022692"/>
    </source>
</evidence>
<dbReference type="InterPro" id="IPR012187">
    <property type="entry name" value="Disulphide_bond_form_BdbC"/>
</dbReference>
<keyword evidence="7 12" id="KW-0560">Oxidoreductase</keyword>
<feature type="transmembrane region" description="Helical" evidence="13">
    <location>
        <begin position="39"/>
        <end position="57"/>
    </location>
</feature>
<comment type="subcellular location">
    <subcellularLocation>
        <location evidence="12">Cell membrane</location>
        <topology evidence="12">Multi-pass membrane protein</topology>
    </subcellularLocation>
    <subcellularLocation>
        <location evidence="1">Membrane</location>
        <topology evidence="1">Multi-pass membrane protein</topology>
    </subcellularLocation>
</comment>
<evidence type="ECO:0000256" key="9">
    <source>
        <dbReference type="ARBA" id="ARBA00023157"/>
    </source>
</evidence>
<accession>A0A094WPH2</accession>
<evidence type="ECO:0000256" key="11">
    <source>
        <dbReference type="ARBA" id="ARBA00023284"/>
    </source>
</evidence>
<dbReference type="eggNOG" id="COG1495">
    <property type="taxonomic scope" value="Bacteria"/>
</dbReference>
<evidence type="ECO:0000313" key="16">
    <source>
        <dbReference type="Proteomes" id="UP000002754"/>
    </source>
</evidence>
<keyword evidence="12" id="KW-1003">Cell membrane</keyword>
<proteinExistence type="inferred from homology"/>
<keyword evidence="11 12" id="KW-0676">Redox-active center</keyword>
<feature type="transmembrane region" description="Helical" evidence="13">
    <location>
        <begin position="64"/>
        <end position="83"/>
    </location>
</feature>
<evidence type="ECO:0000256" key="3">
    <source>
        <dbReference type="ARBA" id="ARBA00022448"/>
    </source>
</evidence>
<organism evidence="14 16">
    <name type="scientific">Alkalihalobacillus alcalophilus ATCC 27647 = CGMCC 1.3604</name>
    <dbReference type="NCBI Taxonomy" id="1218173"/>
    <lineage>
        <taxon>Bacteria</taxon>
        <taxon>Bacillati</taxon>
        <taxon>Bacillota</taxon>
        <taxon>Bacilli</taxon>
        <taxon>Bacillales</taxon>
        <taxon>Bacillaceae</taxon>
        <taxon>Alkalihalobacillus</taxon>
    </lineage>
</organism>
<dbReference type="NCBIfam" id="NF002849">
    <property type="entry name" value="PRK03113.1"/>
    <property type="match status" value="1"/>
</dbReference>
<evidence type="ECO:0000256" key="2">
    <source>
        <dbReference type="ARBA" id="ARBA00007602"/>
    </source>
</evidence>
<reference evidence="14 16" key="1">
    <citation type="journal article" date="2014" name="Genome Announc.">
        <title>Draft Genome Sequence of Bacillus alcalophilus AV1934, a Classic Alkaliphile Isolated from Human Feces in 1934.</title>
        <authorList>
            <person name="Attie O."/>
            <person name="Jayaprakash A."/>
            <person name="Shah H."/>
            <person name="Paulsen I.T."/>
            <person name="Morino M."/>
            <person name="Takahashi Y."/>
            <person name="Narumi I."/>
            <person name="Sachidanandam R."/>
            <person name="Satoh K."/>
            <person name="Ito M."/>
            <person name="Krulwich T.A."/>
        </authorList>
    </citation>
    <scope>NUCLEOTIDE SEQUENCE [LARGE SCALE GENOMIC DNA]</scope>
    <source>
        <strain evidence="14 16">AV1934</strain>
    </source>
</reference>
<dbReference type="PANTHER" id="PTHR43469">
    <property type="entry name" value="DISULFIDE FORMATION PROTEIN-RELATED"/>
    <property type="match status" value="1"/>
</dbReference>